<feature type="transmembrane region" description="Helical" evidence="9">
    <location>
        <begin position="118"/>
        <end position="134"/>
    </location>
</feature>
<feature type="transmembrane region" description="Helical" evidence="9">
    <location>
        <begin position="270"/>
        <end position="292"/>
    </location>
</feature>
<dbReference type="Pfam" id="PF01040">
    <property type="entry name" value="UbiA"/>
    <property type="match status" value="1"/>
</dbReference>
<evidence type="ECO:0000256" key="6">
    <source>
        <dbReference type="ARBA" id="ARBA00022692"/>
    </source>
</evidence>
<feature type="transmembrane region" description="Helical" evidence="9">
    <location>
        <begin position="215"/>
        <end position="233"/>
    </location>
</feature>
<reference evidence="11" key="1">
    <citation type="journal article" date="2023" name="Mar. Drugs">
        <title>Gemmata algarum, a Novel Planctomycete Isolated from an Algal Mat, Displays Antimicrobial Activity.</title>
        <authorList>
            <person name="Kumar G."/>
            <person name="Kallscheuer N."/>
            <person name="Kashif M."/>
            <person name="Ahamad S."/>
            <person name="Jagadeeshwari U."/>
            <person name="Pannikurungottu S."/>
            <person name="Haufschild T."/>
            <person name="Kabuu M."/>
            <person name="Sasikala C."/>
            <person name="Jogler C."/>
            <person name="Ramana C."/>
        </authorList>
    </citation>
    <scope>NUCLEOTIDE SEQUENCE [LARGE SCALE GENOMIC DNA]</scope>
    <source>
        <strain evidence="11">JC673</strain>
    </source>
</reference>
<sequence length="293" mass="31903">MLTATRKLLELIRFSHTVFALPFAALSAALAWRDEPFRWEDLVGVLLCMVFARSAAMAFNRVADRHIDARNPRTAGRHLPAGTLTVGTVWLFTLICCVGFVASTLIFDLREPANPWPLYLALPTLLFVMGYSLAKRFTSLAHFWLGVALMLAPVAAWVAIRGFTEMTVPLLLGGAVGFWVAGFDILYACQDAAFDKDAGLHSVPARFGIPRSLRIAAGCHAVMFALLVGLYFASPHLGGVFLAGLGAVGALLAYEHWLVRPDDLTRVNRAFFHVNGVISLGLLAVVLVQLAVR</sequence>
<dbReference type="RefSeq" id="WP_320687182.1">
    <property type="nucleotide sequence ID" value="NZ_JAXBLV010000181.1"/>
</dbReference>
<dbReference type="InterPro" id="IPR006371">
    <property type="entry name" value="Polyprenyltransferase_UbiA-li"/>
</dbReference>
<evidence type="ECO:0000256" key="9">
    <source>
        <dbReference type="SAM" id="Phobius"/>
    </source>
</evidence>
<accession>A0ABU5F1M5</accession>
<comment type="caution">
    <text evidence="10">The sequence shown here is derived from an EMBL/GenBank/DDBJ whole genome shotgun (WGS) entry which is preliminary data.</text>
</comment>
<evidence type="ECO:0000256" key="4">
    <source>
        <dbReference type="ARBA" id="ARBA00022475"/>
    </source>
</evidence>
<keyword evidence="11" id="KW-1185">Reference proteome</keyword>
<evidence type="ECO:0000256" key="2">
    <source>
        <dbReference type="ARBA" id="ARBA00004141"/>
    </source>
</evidence>
<evidence type="ECO:0000256" key="7">
    <source>
        <dbReference type="ARBA" id="ARBA00022989"/>
    </source>
</evidence>
<feature type="transmembrane region" description="Helical" evidence="9">
    <location>
        <begin position="166"/>
        <end position="187"/>
    </location>
</feature>
<evidence type="ECO:0000313" key="11">
    <source>
        <dbReference type="Proteomes" id="UP001272242"/>
    </source>
</evidence>
<dbReference type="PANTHER" id="PTHR11048">
    <property type="entry name" value="PRENYLTRANSFERASES"/>
    <property type="match status" value="1"/>
</dbReference>
<dbReference type="EMBL" id="JAXBLV010000181">
    <property type="protein sequence ID" value="MDY3560640.1"/>
    <property type="molecule type" value="Genomic_DNA"/>
</dbReference>
<feature type="transmembrane region" description="Helical" evidence="9">
    <location>
        <begin position="84"/>
        <end position="106"/>
    </location>
</feature>
<dbReference type="InterPro" id="IPR044878">
    <property type="entry name" value="UbiA_sf"/>
</dbReference>
<evidence type="ECO:0000313" key="10">
    <source>
        <dbReference type="EMBL" id="MDY3560640.1"/>
    </source>
</evidence>
<comment type="similarity">
    <text evidence="3">Belongs to the UbiA prenyltransferase family.</text>
</comment>
<keyword evidence="8 9" id="KW-0472">Membrane</keyword>
<dbReference type="Gene3D" id="1.10.357.140">
    <property type="entry name" value="UbiA prenyltransferase"/>
    <property type="match status" value="1"/>
</dbReference>
<keyword evidence="5" id="KW-0808">Transferase</keyword>
<feature type="transmembrane region" description="Helical" evidence="9">
    <location>
        <begin position="141"/>
        <end position="160"/>
    </location>
</feature>
<feature type="transmembrane region" description="Helical" evidence="9">
    <location>
        <begin position="43"/>
        <end position="63"/>
    </location>
</feature>
<gene>
    <name evidence="10" type="primary">ubiA</name>
    <name evidence="10" type="ORF">R5W23_001886</name>
</gene>
<organism evidence="10 11">
    <name type="scientific">Gemmata algarum</name>
    <dbReference type="NCBI Taxonomy" id="2975278"/>
    <lineage>
        <taxon>Bacteria</taxon>
        <taxon>Pseudomonadati</taxon>
        <taxon>Planctomycetota</taxon>
        <taxon>Planctomycetia</taxon>
        <taxon>Gemmatales</taxon>
        <taxon>Gemmataceae</taxon>
        <taxon>Gemmata</taxon>
    </lineage>
</organism>
<keyword evidence="7 9" id="KW-1133">Transmembrane helix</keyword>
<dbReference type="PANTHER" id="PTHR11048:SF28">
    <property type="entry name" value="4-HYDROXYBENZOATE POLYPRENYLTRANSFERASE, MITOCHONDRIAL"/>
    <property type="match status" value="1"/>
</dbReference>
<dbReference type="InterPro" id="IPR039653">
    <property type="entry name" value="Prenyltransferase"/>
</dbReference>
<dbReference type="InterPro" id="IPR000537">
    <property type="entry name" value="UbiA_prenyltransferase"/>
</dbReference>
<evidence type="ECO:0000256" key="1">
    <source>
        <dbReference type="ARBA" id="ARBA00001946"/>
    </source>
</evidence>
<dbReference type="NCBIfam" id="TIGR01475">
    <property type="entry name" value="ubiA_other"/>
    <property type="match status" value="1"/>
</dbReference>
<dbReference type="Proteomes" id="UP001272242">
    <property type="component" value="Unassembled WGS sequence"/>
</dbReference>
<feature type="transmembrane region" description="Helical" evidence="9">
    <location>
        <begin position="239"/>
        <end position="258"/>
    </location>
</feature>
<dbReference type="CDD" id="cd13959">
    <property type="entry name" value="PT_UbiA_COQ2"/>
    <property type="match status" value="1"/>
</dbReference>
<keyword evidence="6 9" id="KW-0812">Transmembrane</keyword>
<name>A0ABU5F1M5_9BACT</name>
<evidence type="ECO:0000256" key="3">
    <source>
        <dbReference type="ARBA" id="ARBA00005985"/>
    </source>
</evidence>
<protein>
    <submittedName>
        <fullName evidence="10">4-hydroxybenzoate polyprenyltransferase</fullName>
    </submittedName>
</protein>
<evidence type="ECO:0000256" key="8">
    <source>
        <dbReference type="ARBA" id="ARBA00023136"/>
    </source>
</evidence>
<keyword evidence="4" id="KW-1003">Cell membrane</keyword>
<comment type="cofactor">
    <cofactor evidence="1">
        <name>Mg(2+)</name>
        <dbReference type="ChEBI" id="CHEBI:18420"/>
    </cofactor>
</comment>
<comment type="subcellular location">
    <subcellularLocation>
        <location evidence="2">Membrane</location>
        <topology evidence="2">Multi-pass membrane protein</topology>
    </subcellularLocation>
</comment>
<proteinExistence type="inferred from homology"/>
<evidence type="ECO:0000256" key="5">
    <source>
        <dbReference type="ARBA" id="ARBA00022679"/>
    </source>
</evidence>